<organism evidence="1 2">
    <name type="scientific">Cnuella takakiae</name>
    <dbReference type="NCBI Taxonomy" id="1302690"/>
    <lineage>
        <taxon>Bacteria</taxon>
        <taxon>Pseudomonadati</taxon>
        <taxon>Bacteroidota</taxon>
        <taxon>Chitinophagia</taxon>
        <taxon>Chitinophagales</taxon>
        <taxon>Chitinophagaceae</taxon>
        <taxon>Cnuella</taxon>
    </lineage>
</organism>
<dbReference type="STRING" id="1302690.BUE76_04410"/>
<sequence length="237" mass="26483">MLTTVTLLSFSENKARAFAAMGLLPRKLKGVPGLRFFKMMGSGRGQAFSLRPDFSRYCLLAVWQSQAEAAAFFSSNTHWLQYQALAAGTVQFQLEPLSAKGSWNGIQPFDHSNAKPPQHTPVAVLTRASLHWHRLPSFWRNARTATADMPQADGLQLSLGIGEVPYIEQATFSVWENADKMMAFVTAPAHLQAIKLRHKEAWYKEELFARFTISKITCDRPELFAGVKELQALLQAA</sequence>
<dbReference type="EMBL" id="FQUO01000012">
    <property type="protein sequence ID" value="SHF80321.1"/>
    <property type="molecule type" value="Genomic_DNA"/>
</dbReference>
<keyword evidence="2" id="KW-1185">Reference proteome</keyword>
<dbReference type="OrthoDB" id="1122317at2"/>
<dbReference type="GO" id="GO:0004497">
    <property type="term" value="F:monooxygenase activity"/>
    <property type="evidence" value="ECO:0007669"/>
    <property type="project" value="UniProtKB-KW"/>
</dbReference>
<proteinExistence type="predicted"/>
<dbReference type="AlphaFoldDB" id="A0A1M5EMJ5"/>
<accession>A0A1M5EMJ5</accession>
<protein>
    <submittedName>
        <fullName evidence="1">Spheroidene monooxygenase</fullName>
    </submittedName>
</protein>
<reference evidence="1 2" key="1">
    <citation type="submission" date="2016-11" db="EMBL/GenBank/DDBJ databases">
        <authorList>
            <person name="Jaros S."/>
            <person name="Januszkiewicz K."/>
            <person name="Wedrychowicz H."/>
        </authorList>
    </citation>
    <scope>NUCLEOTIDE SEQUENCE [LARGE SCALE GENOMIC DNA]</scope>
    <source>
        <strain evidence="1 2">DSM 26897</strain>
    </source>
</reference>
<evidence type="ECO:0000313" key="1">
    <source>
        <dbReference type="EMBL" id="SHF80321.1"/>
    </source>
</evidence>
<keyword evidence="1" id="KW-0560">Oxidoreductase</keyword>
<dbReference type="CDD" id="cd21650">
    <property type="entry name" value="CrtA-like"/>
    <property type="match status" value="1"/>
</dbReference>
<dbReference type="InterPro" id="IPR049574">
    <property type="entry name" value="CrtA-like"/>
</dbReference>
<dbReference type="RefSeq" id="WP_073044988.1">
    <property type="nucleotide sequence ID" value="NZ_FQUO01000012.1"/>
</dbReference>
<dbReference type="Proteomes" id="UP000184368">
    <property type="component" value="Unassembled WGS sequence"/>
</dbReference>
<gene>
    <name evidence="1" type="ORF">SAMN05444008_112102</name>
</gene>
<evidence type="ECO:0000313" key="2">
    <source>
        <dbReference type="Proteomes" id="UP000184368"/>
    </source>
</evidence>
<name>A0A1M5EMJ5_9BACT</name>
<keyword evidence="1" id="KW-0503">Monooxygenase</keyword>